<evidence type="ECO:0000313" key="19">
    <source>
        <dbReference type="Proteomes" id="UP000015102"/>
    </source>
</evidence>
<keyword evidence="5" id="KW-0444">Lipid biosynthesis</keyword>
<evidence type="ECO:0000256" key="16">
    <source>
        <dbReference type="ARBA" id="ARBA00023221"/>
    </source>
</evidence>
<evidence type="ECO:0000256" key="2">
    <source>
        <dbReference type="ARBA" id="ARBA00005017"/>
    </source>
</evidence>
<dbReference type="Gene3D" id="3.40.50.300">
    <property type="entry name" value="P-loop containing nucleotide triphosphate hydrolases"/>
    <property type="match status" value="1"/>
</dbReference>
<keyword evidence="14" id="KW-0443">Lipid metabolism</keyword>
<keyword evidence="6" id="KW-0153">Cholesterol metabolism</keyword>
<evidence type="ECO:0000256" key="1">
    <source>
        <dbReference type="ARBA" id="ARBA00004514"/>
    </source>
</evidence>
<comment type="pathway">
    <text evidence="2">Isoprenoid biosynthesis; isopentenyl diphosphate biosynthesis via mevalonate pathway; isopentenyl diphosphate from (R)-mevalonate: step 2/3.</text>
</comment>
<dbReference type="AlphaFoldDB" id="T1GD91"/>
<keyword evidence="8" id="KW-0547">Nucleotide-binding</keyword>
<reference evidence="19" key="1">
    <citation type="submission" date="2013-02" db="EMBL/GenBank/DDBJ databases">
        <authorList>
            <person name="Hughes D."/>
        </authorList>
    </citation>
    <scope>NUCLEOTIDE SEQUENCE</scope>
    <source>
        <strain>Durham</strain>
        <strain evidence="19">NC isolate 2 -- Noor lab</strain>
    </source>
</reference>
<evidence type="ECO:0000256" key="17">
    <source>
        <dbReference type="ARBA" id="ARBA00034549"/>
    </source>
</evidence>
<dbReference type="GO" id="GO:0019287">
    <property type="term" value="P:isopentenyl diphosphate biosynthetic process, mevalonate pathway"/>
    <property type="evidence" value="ECO:0007669"/>
    <property type="project" value="UniProtKB-UniPathway"/>
</dbReference>
<dbReference type="GO" id="GO:0006695">
    <property type="term" value="P:cholesterol biosynthetic process"/>
    <property type="evidence" value="ECO:0007669"/>
    <property type="project" value="UniProtKB-KW"/>
</dbReference>
<evidence type="ECO:0000256" key="13">
    <source>
        <dbReference type="ARBA" id="ARBA00023011"/>
    </source>
</evidence>
<evidence type="ECO:0000256" key="9">
    <source>
        <dbReference type="ARBA" id="ARBA00022777"/>
    </source>
</evidence>
<evidence type="ECO:0000313" key="18">
    <source>
        <dbReference type="EnsemblMetazoa" id="MESCA001273-PA"/>
    </source>
</evidence>
<dbReference type="EnsemblMetazoa" id="MESCA001273-RA">
    <property type="protein sequence ID" value="MESCA001273-PA"/>
    <property type="gene ID" value="MESCA001273"/>
</dbReference>
<evidence type="ECO:0000256" key="8">
    <source>
        <dbReference type="ARBA" id="ARBA00022741"/>
    </source>
</evidence>
<proteinExistence type="predicted"/>
<dbReference type="GO" id="GO:0005524">
    <property type="term" value="F:ATP binding"/>
    <property type="evidence" value="ECO:0007669"/>
    <property type="project" value="UniProtKB-KW"/>
</dbReference>
<keyword evidence="10" id="KW-0152">Cholesterol biosynthesis</keyword>
<evidence type="ECO:0000256" key="3">
    <source>
        <dbReference type="ARBA" id="ARBA00012958"/>
    </source>
</evidence>
<sequence>MNEPNHIILISGKRKSGKDFLSEKLNQRLSDSQIIRISEPIKSSWAKELNLDLNLLLSDGPYKEKYRKDMIEWSDSVRAKDPGFFCRAAMTKASKEVII</sequence>
<dbReference type="EMBL" id="CAQQ02125762">
    <property type="status" value="NOT_ANNOTATED_CDS"/>
    <property type="molecule type" value="Genomic_DNA"/>
</dbReference>
<dbReference type="Proteomes" id="UP000015102">
    <property type="component" value="Unassembled WGS sequence"/>
</dbReference>
<evidence type="ECO:0000256" key="14">
    <source>
        <dbReference type="ARBA" id="ARBA00023098"/>
    </source>
</evidence>
<name>T1GD91_MEGSC</name>
<dbReference type="Pfam" id="PF04275">
    <property type="entry name" value="P-mevalo_kinase"/>
    <property type="match status" value="1"/>
</dbReference>
<dbReference type="GO" id="GO:0005829">
    <property type="term" value="C:cytosol"/>
    <property type="evidence" value="ECO:0007669"/>
    <property type="project" value="UniProtKB-SubCell"/>
</dbReference>
<dbReference type="STRING" id="36166.T1GD91"/>
<dbReference type="EC" id="2.7.4.2" evidence="3"/>
<keyword evidence="4" id="KW-0963">Cytoplasm</keyword>
<organism evidence="18 19">
    <name type="scientific">Megaselia scalaris</name>
    <name type="common">Humpbacked fly</name>
    <name type="synonym">Phora scalaris</name>
    <dbReference type="NCBI Taxonomy" id="36166"/>
    <lineage>
        <taxon>Eukaryota</taxon>
        <taxon>Metazoa</taxon>
        <taxon>Ecdysozoa</taxon>
        <taxon>Arthropoda</taxon>
        <taxon>Hexapoda</taxon>
        <taxon>Insecta</taxon>
        <taxon>Pterygota</taxon>
        <taxon>Neoptera</taxon>
        <taxon>Endopterygota</taxon>
        <taxon>Diptera</taxon>
        <taxon>Brachycera</taxon>
        <taxon>Muscomorpha</taxon>
        <taxon>Platypezoidea</taxon>
        <taxon>Phoridae</taxon>
        <taxon>Megaseliini</taxon>
        <taxon>Megaselia</taxon>
    </lineage>
</organism>
<keyword evidence="12" id="KW-0752">Steroid biosynthesis</keyword>
<keyword evidence="15" id="KW-1207">Sterol metabolism</keyword>
<dbReference type="UniPathway" id="UPA00057">
    <property type="reaction ID" value="UER00099"/>
</dbReference>
<dbReference type="InterPro" id="IPR027417">
    <property type="entry name" value="P-loop_NTPase"/>
</dbReference>
<dbReference type="PANTHER" id="PTHR13101:SF1">
    <property type="entry name" value="PHOSPHOMEVALONATE KINASE"/>
    <property type="match status" value="1"/>
</dbReference>
<evidence type="ECO:0000256" key="12">
    <source>
        <dbReference type="ARBA" id="ARBA00022955"/>
    </source>
</evidence>
<keyword evidence="19" id="KW-1185">Reference proteome</keyword>
<dbReference type="PANTHER" id="PTHR13101">
    <property type="entry name" value="PHOSPHOMEVALONATE KINASE"/>
    <property type="match status" value="1"/>
</dbReference>
<dbReference type="GO" id="GO:0004631">
    <property type="term" value="F:phosphomevalonate kinase activity"/>
    <property type="evidence" value="ECO:0007669"/>
    <property type="project" value="UniProtKB-EC"/>
</dbReference>
<evidence type="ECO:0000256" key="11">
    <source>
        <dbReference type="ARBA" id="ARBA00022840"/>
    </source>
</evidence>
<evidence type="ECO:0000256" key="10">
    <source>
        <dbReference type="ARBA" id="ARBA00022778"/>
    </source>
</evidence>
<keyword evidence="13" id="KW-0756">Sterol biosynthesis</keyword>
<evidence type="ECO:0000256" key="5">
    <source>
        <dbReference type="ARBA" id="ARBA00022516"/>
    </source>
</evidence>
<evidence type="ECO:0000256" key="6">
    <source>
        <dbReference type="ARBA" id="ARBA00022548"/>
    </source>
</evidence>
<reference evidence="18" key="2">
    <citation type="submission" date="2015-06" db="UniProtKB">
        <authorList>
            <consortium name="EnsemblMetazoa"/>
        </authorList>
    </citation>
    <scope>IDENTIFICATION</scope>
</reference>
<evidence type="ECO:0000256" key="4">
    <source>
        <dbReference type="ARBA" id="ARBA00022490"/>
    </source>
</evidence>
<keyword evidence="7" id="KW-0808">Transferase</keyword>
<accession>T1GD91</accession>
<dbReference type="OMA" id="IANCAIL"/>
<keyword evidence="16" id="KW-0753">Steroid metabolism</keyword>
<protein>
    <recommendedName>
        <fullName evidence="17">Phosphomevalonate kinase</fullName>
        <ecNumber evidence="3">2.7.4.2</ecNumber>
    </recommendedName>
</protein>
<dbReference type="HOGENOM" id="CLU_2326665_0_0_1"/>
<evidence type="ECO:0000256" key="15">
    <source>
        <dbReference type="ARBA" id="ARBA00023166"/>
    </source>
</evidence>
<dbReference type="InterPro" id="IPR005919">
    <property type="entry name" value="Pmev_kin_anim"/>
</dbReference>
<keyword evidence="9" id="KW-0418">Kinase</keyword>
<evidence type="ECO:0000256" key="7">
    <source>
        <dbReference type="ARBA" id="ARBA00022679"/>
    </source>
</evidence>
<keyword evidence="11" id="KW-0067">ATP-binding</keyword>
<comment type="subcellular location">
    <subcellularLocation>
        <location evidence="1">Cytoplasm</location>
        <location evidence="1">Cytosol</location>
    </subcellularLocation>
</comment>